<protein>
    <submittedName>
        <fullName evidence="1">Uncharacterized protein</fullName>
    </submittedName>
</protein>
<name>A0A9P6BBU8_9AGAR</name>
<dbReference type="OrthoDB" id="3066350at2759"/>
<evidence type="ECO:0000313" key="2">
    <source>
        <dbReference type="Proteomes" id="UP000807306"/>
    </source>
</evidence>
<keyword evidence="2" id="KW-1185">Reference proteome</keyword>
<evidence type="ECO:0000313" key="1">
    <source>
        <dbReference type="EMBL" id="KAF9521276.1"/>
    </source>
</evidence>
<sequence>STAPQWFLASYNSFNSPPLGKPWRTMLREWMVFESASGYEEVARTKSKGRPEVVKQWIDRGRSTTWRPIIKNIKTYEKQYTQWWTSLQPAWRVTNNSIDKSLTDGDWEPLRLPGLNGLHSAIAGLFYWGIA</sequence>
<organism evidence="1 2">
    <name type="scientific">Crepidotus variabilis</name>
    <dbReference type="NCBI Taxonomy" id="179855"/>
    <lineage>
        <taxon>Eukaryota</taxon>
        <taxon>Fungi</taxon>
        <taxon>Dikarya</taxon>
        <taxon>Basidiomycota</taxon>
        <taxon>Agaricomycotina</taxon>
        <taxon>Agaricomycetes</taxon>
        <taxon>Agaricomycetidae</taxon>
        <taxon>Agaricales</taxon>
        <taxon>Agaricineae</taxon>
        <taxon>Crepidotaceae</taxon>
        <taxon>Crepidotus</taxon>
    </lineage>
</organism>
<proteinExistence type="predicted"/>
<reference evidence="1" key="1">
    <citation type="submission" date="2020-11" db="EMBL/GenBank/DDBJ databases">
        <authorList>
            <consortium name="DOE Joint Genome Institute"/>
            <person name="Ahrendt S."/>
            <person name="Riley R."/>
            <person name="Andreopoulos W."/>
            <person name="Labutti K."/>
            <person name="Pangilinan J."/>
            <person name="Ruiz-Duenas F.J."/>
            <person name="Barrasa J.M."/>
            <person name="Sanchez-Garcia M."/>
            <person name="Camarero S."/>
            <person name="Miyauchi S."/>
            <person name="Serrano A."/>
            <person name="Linde D."/>
            <person name="Babiker R."/>
            <person name="Drula E."/>
            <person name="Ayuso-Fernandez I."/>
            <person name="Pacheco R."/>
            <person name="Padilla G."/>
            <person name="Ferreira P."/>
            <person name="Barriuso J."/>
            <person name="Kellner H."/>
            <person name="Castanera R."/>
            <person name="Alfaro M."/>
            <person name="Ramirez L."/>
            <person name="Pisabarro A.G."/>
            <person name="Kuo A."/>
            <person name="Tritt A."/>
            <person name="Lipzen A."/>
            <person name="He G."/>
            <person name="Yan M."/>
            <person name="Ng V."/>
            <person name="Cullen D."/>
            <person name="Martin F."/>
            <person name="Rosso M.-N."/>
            <person name="Henrissat B."/>
            <person name="Hibbett D."/>
            <person name="Martinez A.T."/>
            <person name="Grigoriev I.V."/>
        </authorList>
    </citation>
    <scope>NUCLEOTIDE SEQUENCE</scope>
    <source>
        <strain evidence="1">CBS 506.95</strain>
    </source>
</reference>
<feature type="non-terminal residue" evidence="1">
    <location>
        <position position="1"/>
    </location>
</feature>
<comment type="caution">
    <text evidence="1">The sequence shown here is derived from an EMBL/GenBank/DDBJ whole genome shotgun (WGS) entry which is preliminary data.</text>
</comment>
<dbReference type="EMBL" id="MU158171">
    <property type="protein sequence ID" value="KAF9521276.1"/>
    <property type="molecule type" value="Genomic_DNA"/>
</dbReference>
<gene>
    <name evidence="1" type="ORF">CPB83DRAFT_739751</name>
</gene>
<dbReference type="Proteomes" id="UP000807306">
    <property type="component" value="Unassembled WGS sequence"/>
</dbReference>
<feature type="non-terminal residue" evidence="1">
    <location>
        <position position="131"/>
    </location>
</feature>
<accession>A0A9P6BBU8</accession>
<dbReference type="AlphaFoldDB" id="A0A9P6BBU8"/>